<dbReference type="Pfam" id="PF18044">
    <property type="entry name" value="zf-CCCH_4"/>
    <property type="match status" value="1"/>
</dbReference>
<feature type="region of interest" description="Disordered" evidence="6">
    <location>
        <begin position="29"/>
        <end position="98"/>
    </location>
</feature>
<dbReference type="GO" id="GO:0008270">
    <property type="term" value="F:zinc ion binding"/>
    <property type="evidence" value="ECO:0007669"/>
    <property type="project" value="UniProtKB-KW"/>
</dbReference>
<dbReference type="PROSITE" id="PS50103">
    <property type="entry name" value="ZF_C3H1"/>
    <property type="match status" value="2"/>
</dbReference>
<feature type="region of interest" description="Disordered" evidence="6">
    <location>
        <begin position="126"/>
        <end position="145"/>
    </location>
</feature>
<evidence type="ECO:0000256" key="3">
    <source>
        <dbReference type="ARBA" id="ARBA00022833"/>
    </source>
</evidence>
<evidence type="ECO:0000259" key="7">
    <source>
        <dbReference type="PROSITE" id="PS50103"/>
    </source>
</evidence>
<organism evidence="8 9">
    <name type="scientific">Jimgerdemannia flammicorona</name>
    <dbReference type="NCBI Taxonomy" id="994334"/>
    <lineage>
        <taxon>Eukaryota</taxon>
        <taxon>Fungi</taxon>
        <taxon>Fungi incertae sedis</taxon>
        <taxon>Mucoromycota</taxon>
        <taxon>Mucoromycotina</taxon>
        <taxon>Endogonomycetes</taxon>
        <taxon>Endogonales</taxon>
        <taxon>Endogonaceae</taxon>
        <taxon>Jimgerdemannia</taxon>
    </lineage>
</organism>
<dbReference type="AlphaFoldDB" id="A0A433P7W6"/>
<evidence type="ECO:0000313" key="9">
    <source>
        <dbReference type="Proteomes" id="UP000274822"/>
    </source>
</evidence>
<dbReference type="SUPFAM" id="SSF90229">
    <property type="entry name" value="CCCH zinc finger"/>
    <property type="match status" value="2"/>
</dbReference>
<dbReference type="GO" id="GO:0003729">
    <property type="term" value="F:mRNA binding"/>
    <property type="evidence" value="ECO:0007669"/>
    <property type="project" value="UniProtKB-ARBA"/>
</dbReference>
<feature type="zinc finger region" description="C3H1-type" evidence="5">
    <location>
        <begin position="95"/>
        <end position="122"/>
    </location>
</feature>
<dbReference type="EMBL" id="RBNJ01029307">
    <property type="protein sequence ID" value="RUS13618.1"/>
    <property type="molecule type" value="Genomic_DNA"/>
</dbReference>
<feature type="non-terminal residue" evidence="8">
    <location>
        <position position="1"/>
    </location>
</feature>
<dbReference type="GO" id="GO:0003677">
    <property type="term" value="F:DNA binding"/>
    <property type="evidence" value="ECO:0007669"/>
    <property type="project" value="UniProtKB-KW"/>
</dbReference>
<dbReference type="InterPro" id="IPR050974">
    <property type="entry name" value="Plant_ZF_CCCH"/>
</dbReference>
<dbReference type="InterPro" id="IPR036855">
    <property type="entry name" value="Znf_CCCH_sf"/>
</dbReference>
<dbReference type="Gene3D" id="4.10.1000.10">
    <property type="entry name" value="Zinc finger, CCCH-type"/>
    <property type="match status" value="1"/>
</dbReference>
<evidence type="ECO:0000256" key="5">
    <source>
        <dbReference type="PROSITE-ProRule" id="PRU00723"/>
    </source>
</evidence>
<dbReference type="Proteomes" id="UP000274822">
    <property type="component" value="Unassembled WGS sequence"/>
</dbReference>
<reference evidence="8 9" key="1">
    <citation type="journal article" date="2018" name="New Phytol.">
        <title>Phylogenomics of Endogonaceae and evolution of mycorrhizas within Mucoromycota.</title>
        <authorList>
            <person name="Chang Y."/>
            <person name="Desiro A."/>
            <person name="Na H."/>
            <person name="Sandor L."/>
            <person name="Lipzen A."/>
            <person name="Clum A."/>
            <person name="Barry K."/>
            <person name="Grigoriev I.V."/>
            <person name="Martin F.M."/>
            <person name="Stajich J.E."/>
            <person name="Smith M.E."/>
            <person name="Bonito G."/>
            <person name="Spatafora J.W."/>
        </authorList>
    </citation>
    <scope>NUCLEOTIDE SEQUENCE [LARGE SCALE GENOMIC DNA]</scope>
    <source>
        <strain evidence="8 9">AD002</strain>
    </source>
</reference>
<feature type="zinc finger region" description="C3H1-type" evidence="5">
    <location>
        <begin position="151"/>
        <end position="178"/>
    </location>
</feature>
<dbReference type="Pfam" id="PF00642">
    <property type="entry name" value="zf-CCCH"/>
    <property type="match status" value="1"/>
</dbReference>
<feature type="compositionally biased region" description="Basic and acidic residues" evidence="6">
    <location>
        <begin position="245"/>
        <end position="258"/>
    </location>
</feature>
<dbReference type="PANTHER" id="PTHR12506:SF50">
    <property type="entry name" value="ZINC FINGER CCCH DOMAIN-CONTAINING PROTEIN 26"/>
    <property type="match status" value="1"/>
</dbReference>
<comment type="caution">
    <text evidence="8">The sequence shown here is derived from an EMBL/GenBank/DDBJ whole genome shotgun (WGS) entry which is preliminary data.</text>
</comment>
<evidence type="ECO:0000256" key="2">
    <source>
        <dbReference type="ARBA" id="ARBA00022771"/>
    </source>
</evidence>
<dbReference type="SMART" id="SM00356">
    <property type="entry name" value="ZnF_C3H1"/>
    <property type="match status" value="2"/>
</dbReference>
<keyword evidence="1 5" id="KW-0479">Metal-binding</keyword>
<gene>
    <name evidence="8" type="ORF">BC938DRAFT_477772</name>
</gene>
<feature type="domain" description="C3H1-type" evidence="7">
    <location>
        <begin position="95"/>
        <end position="122"/>
    </location>
</feature>
<evidence type="ECO:0000256" key="6">
    <source>
        <dbReference type="SAM" id="MobiDB-lite"/>
    </source>
</evidence>
<dbReference type="PANTHER" id="PTHR12506">
    <property type="entry name" value="PROTEIN PHOSPHATASE RELATED"/>
    <property type="match status" value="1"/>
</dbReference>
<name>A0A433P7W6_9FUNG</name>
<feature type="region of interest" description="Disordered" evidence="6">
    <location>
        <begin position="238"/>
        <end position="258"/>
    </location>
</feature>
<protein>
    <recommendedName>
        <fullName evidence="7">C3H1-type domain-containing protein</fullName>
    </recommendedName>
</protein>
<feature type="compositionally biased region" description="Acidic residues" evidence="6">
    <location>
        <begin position="33"/>
        <end position="60"/>
    </location>
</feature>
<dbReference type="Gene3D" id="2.30.30.1190">
    <property type="match status" value="1"/>
</dbReference>
<keyword evidence="4" id="KW-0238">DNA-binding</keyword>
<evidence type="ECO:0000256" key="1">
    <source>
        <dbReference type="ARBA" id="ARBA00022723"/>
    </source>
</evidence>
<keyword evidence="2 5" id="KW-0863">Zinc-finger</keyword>
<evidence type="ECO:0000256" key="4">
    <source>
        <dbReference type="ARBA" id="ARBA00023125"/>
    </source>
</evidence>
<dbReference type="InterPro" id="IPR041367">
    <property type="entry name" value="Znf-CCCH_4"/>
</dbReference>
<accession>A0A433P7W6</accession>
<sequence>PFPSSPSGTADSLTTSEVIYDLIQNAKISSTSDDLDPLDQNFEEDGALEDDIDSDDEEGLIYEPPTPGGSHDHSPTKNENGAYRPQPQARAGQRGGPPAPCIFFQKGYCRNGEACRFSHSIPIVAPSGGPPMGHSVARPPREPREKWELRDTSSIPCKYFMLGACRFGNNCRYSHMTPYATPPESQAGVYDYIPPAQMVVPVESGFVYPGVDMMVPMPPQPWQPHPHMVPHHAHHVYHHPPQAHEQGEPKGYEEGEGY</sequence>
<feature type="domain" description="C3H1-type" evidence="7">
    <location>
        <begin position="151"/>
        <end position="178"/>
    </location>
</feature>
<keyword evidence="9" id="KW-1185">Reference proteome</keyword>
<evidence type="ECO:0000313" key="8">
    <source>
        <dbReference type="EMBL" id="RUS13618.1"/>
    </source>
</evidence>
<keyword evidence="3 5" id="KW-0862">Zinc</keyword>
<dbReference type="InterPro" id="IPR000571">
    <property type="entry name" value="Znf_CCCH"/>
</dbReference>
<proteinExistence type="predicted"/>